<dbReference type="InterPro" id="IPR029061">
    <property type="entry name" value="THDP-binding"/>
</dbReference>
<dbReference type="Proteomes" id="UP000564644">
    <property type="component" value="Unassembled WGS sequence"/>
</dbReference>
<evidence type="ECO:0000256" key="3">
    <source>
        <dbReference type="ARBA" id="ARBA00023052"/>
    </source>
</evidence>
<dbReference type="GO" id="GO:0030976">
    <property type="term" value="F:thiamine pyrophosphate binding"/>
    <property type="evidence" value="ECO:0007669"/>
    <property type="project" value="UniProtKB-UniRule"/>
</dbReference>
<dbReference type="NCBIfam" id="NF008907">
    <property type="entry name" value="PRK12270.1"/>
    <property type="match status" value="1"/>
</dbReference>
<dbReference type="PANTHER" id="PTHR23152:SF4">
    <property type="entry name" value="2-OXOADIPATE DEHYDROGENASE COMPLEX COMPONENT E1"/>
    <property type="match status" value="1"/>
</dbReference>
<dbReference type="InterPro" id="IPR011603">
    <property type="entry name" value="2oxoglutarate_DH_E1"/>
</dbReference>
<dbReference type="Gene3D" id="3.40.50.12470">
    <property type="match status" value="1"/>
</dbReference>
<comment type="cofactor">
    <cofactor evidence="1 6">
        <name>thiamine diphosphate</name>
        <dbReference type="ChEBI" id="CHEBI:58937"/>
    </cofactor>
</comment>
<proteinExistence type="inferred from homology"/>
<name>A0A7X0SM37_9BACL</name>
<dbReference type="PIRSF" id="PIRSF000157">
    <property type="entry name" value="Oxoglu_dh_E1"/>
    <property type="match status" value="1"/>
</dbReference>
<dbReference type="Gene3D" id="3.40.50.11610">
    <property type="entry name" value="Multifunctional 2-oxoglutarate metabolism enzyme, C-terminal domain"/>
    <property type="match status" value="1"/>
</dbReference>
<organism evidence="8 9">
    <name type="scientific">Cohnella zeiphila</name>
    <dbReference type="NCBI Taxonomy" id="2761120"/>
    <lineage>
        <taxon>Bacteria</taxon>
        <taxon>Bacillati</taxon>
        <taxon>Bacillota</taxon>
        <taxon>Bacilli</taxon>
        <taxon>Bacillales</taxon>
        <taxon>Paenibacillaceae</taxon>
        <taxon>Cohnella</taxon>
    </lineage>
</organism>
<dbReference type="InterPro" id="IPR031717">
    <property type="entry name" value="ODO-1/KGD_C"/>
</dbReference>
<dbReference type="GO" id="GO:0005829">
    <property type="term" value="C:cytosol"/>
    <property type="evidence" value="ECO:0007669"/>
    <property type="project" value="TreeGrafter"/>
</dbReference>
<protein>
    <recommendedName>
        <fullName evidence="6">2-oxoglutarate dehydrogenase E1 component</fullName>
        <ecNumber evidence="6">1.2.4.2</ecNumber>
    </recommendedName>
    <alternativeName>
        <fullName evidence="6">Alpha-ketoglutarate dehydrogenase</fullName>
    </alternativeName>
</protein>
<dbReference type="HAMAP" id="MF_01169">
    <property type="entry name" value="SucA_OdhA"/>
    <property type="match status" value="1"/>
</dbReference>
<evidence type="ECO:0000256" key="4">
    <source>
        <dbReference type="ARBA" id="ARBA00023152"/>
    </source>
</evidence>
<dbReference type="SMART" id="SM00861">
    <property type="entry name" value="Transket_pyr"/>
    <property type="match status" value="1"/>
</dbReference>
<dbReference type="InterPro" id="IPR005475">
    <property type="entry name" value="Transketolase-like_Pyr-bd"/>
</dbReference>
<dbReference type="GO" id="GO:0006096">
    <property type="term" value="P:glycolytic process"/>
    <property type="evidence" value="ECO:0007669"/>
    <property type="project" value="UniProtKB-UniRule"/>
</dbReference>
<dbReference type="GO" id="GO:0004591">
    <property type="term" value="F:oxoglutarate dehydrogenase (succinyl-transferring) activity"/>
    <property type="evidence" value="ECO:0007669"/>
    <property type="project" value="UniProtKB-UniRule"/>
</dbReference>
<feature type="domain" description="Transketolase-like pyrimidine-binding" evidence="7">
    <location>
        <begin position="591"/>
        <end position="787"/>
    </location>
</feature>
<keyword evidence="2 6" id="KW-0560">Oxidoreductase</keyword>
<keyword evidence="9" id="KW-1185">Reference proteome</keyword>
<evidence type="ECO:0000256" key="1">
    <source>
        <dbReference type="ARBA" id="ARBA00001964"/>
    </source>
</evidence>
<comment type="similarity">
    <text evidence="6">Belongs to the alpha-ketoglutarate dehydrogenase family.</text>
</comment>
<evidence type="ECO:0000256" key="6">
    <source>
        <dbReference type="HAMAP-Rule" id="MF_01169"/>
    </source>
</evidence>
<evidence type="ECO:0000256" key="5">
    <source>
        <dbReference type="ARBA" id="ARBA00051911"/>
    </source>
</evidence>
<dbReference type="Gene3D" id="3.40.50.970">
    <property type="match status" value="1"/>
</dbReference>
<dbReference type="FunFam" id="3.40.50.970:FF:000036">
    <property type="entry name" value="2-oxoglutarate dehydrogenase E1 component"/>
    <property type="match status" value="1"/>
</dbReference>
<dbReference type="InterPro" id="IPR032106">
    <property type="entry name" value="2-oxogl_dehyd_N"/>
</dbReference>
<comment type="function">
    <text evidence="6">E1 component of the 2-oxoglutarate dehydrogenase (OGDH) complex which catalyzes the decarboxylation of 2-oxoglutarate, the first step in the conversion of 2-oxoglutarate to succinyl-CoA and CO(2).</text>
</comment>
<dbReference type="Pfam" id="PF02779">
    <property type="entry name" value="Transket_pyr"/>
    <property type="match status" value="1"/>
</dbReference>
<dbReference type="GO" id="GO:0006099">
    <property type="term" value="P:tricarboxylic acid cycle"/>
    <property type="evidence" value="ECO:0007669"/>
    <property type="project" value="TreeGrafter"/>
</dbReference>
<dbReference type="PANTHER" id="PTHR23152">
    <property type="entry name" value="2-OXOGLUTARATE DEHYDROGENASE"/>
    <property type="match status" value="1"/>
</dbReference>
<dbReference type="NCBIfam" id="TIGR00239">
    <property type="entry name" value="2oxo_dh_E1"/>
    <property type="match status" value="1"/>
</dbReference>
<evidence type="ECO:0000313" key="8">
    <source>
        <dbReference type="EMBL" id="MBB6732523.1"/>
    </source>
</evidence>
<dbReference type="Pfam" id="PF16078">
    <property type="entry name" value="2-oxogl_dehyd_N"/>
    <property type="match status" value="1"/>
</dbReference>
<dbReference type="Gene3D" id="1.10.287.1150">
    <property type="entry name" value="TPP helical domain"/>
    <property type="match status" value="1"/>
</dbReference>
<dbReference type="EC" id="1.2.4.2" evidence="6"/>
<gene>
    <name evidence="6" type="primary">odhA</name>
    <name evidence="8" type="ORF">H7C18_16500</name>
</gene>
<comment type="subunit">
    <text evidence="6">Homodimer. Part of the 2-oxoglutarate dehydrogenase (OGDH) complex composed of E1 (2-oxoglutarate dehydrogenase), E2 (dihydrolipoamide succinyltransferase) and E3 (dihydrolipoamide dehydrogenase); the complex contains multiple copies of the three enzymatic components (E1, E2 and E3).</text>
</comment>
<dbReference type="NCBIfam" id="NF006914">
    <property type="entry name" value="PRK09404.1"/>
    <property type="match status" value="1"/>
</dbReference>
<dbReference type="InterPro" id="IPR001017">
    <property type="entry name" value="DH_E1"/>
</dbReference>
<keyword evidence="3 6" id="KW-0786">Thiamine pyrophosphate</keyword>
<comment type="caution">
    <text evidence="8">The sequence shown here is derived from an EMBL/GenBank/DDBJ whole genome shotgun (WGS) entry which is preliminary data.</text>
</comment>
<evidence type="ECO:0000256" key="2">
    <source>
        <dbReference type="ARBA" id="ARBA00023002"/>
    </source>
</evidence>
<dbReference type="AlphaFoldDB" id="A0A7X0SM37"/>
<evidence type="ECO:0000313" key="9">
    <source>
        <dbReference type="Proteomes" id="UP000564644"/>
    </source>
</evidence>
<sequence length="949" mass="105998">MPTAERNWESFYGQNLGYIQEQYERYLQDPDSVEPEYRELFATRGAPPLDEAGTAPAVSVRTDAASLKHAVAAGKLVWNIRAYGHLASDIDPLDVSPKASARVLEPQTYGLQPSDLAALPAELVWEGAPPELNNGWEAIQKLLQAYTGTLAFEFSHVHDEKERKWLNDYAEKFIPTQKLNAEERRKLMKRLVEAEQFEDFLQRTFVGAKRFSVEGNDALVALVDEIVHELTNDGVSHISMGMAHRGRLNVLAHVLEKPYIKIFSEFHHSTNKNVSPSEGSIGINYGWSGDVKYHLGANRSIKTGRTVETRLTLANNPSHLEYVNPVVQGFARAAQEDRSKAGFPVRDEESAASIVIHGDAAFPGEGIVAETMNLSQLNGYRIGGTIHVIANNKIGFTTESADSRSTHYASDVAKGYEIPIVHVNADDPEACIAAARMASEYRRLFKKDFLIDLIGYRRYGHNETDDPETTQPLLYKKIKAHPTVSRLYADKLIARGAFTEQEYDQIKSGVVDRLKEAYEEMKQREGQEAVHQTPPPLGSADKVDAATAVDLEKLRAINEDLLHWPEGFKVYPKLQKILERRRNALNDGEKVDWGQAEALAFASILSDGTPIRITGQDAERATFAFRNLILHDPDSGDLFCPLHQLPQAQASFAIHNSPLSESAVLGFEYGYNVYSPETMVIWEAQYGDFSNVAQVLIDQFISSGRSKWSEKSGLVMLLPHGYEGAGPEHSSARLERYLQLCAEENWTVANLSSSAQYFHLLRRQASLLGTDDARPLVLMAPKSLIRNPRVASSPDQFANGSFRAVLEQAGLGEKKDRVERLVLCTGKVSIDLEDALDKASGEDKDWVHIVRVEQLYPFPAKEIAEIIARFPNLKEIVWVQEEPRNMGAWNFVEPRIREIAPAGADVQYIGRPERSSPASGFQQVHAFEQQFIVAQSLKPRPTLIHNLGR</sequence>
<dbReference type="CDD" id="cd02016">
    <property type="entry name" value="TPP_E1_OGDC_like"/>
    <property type="match status" value="1"/>
</dbReference>
<dbReference type="EMBL" id="JACJVO010000020">
    <property type="protein sequence ID" value="MBB6732523.1"/>
    <property type="molecule type" value="Genomic_DNA"/>
</dbReference>
<dbReference type="GO" id="GO:0045252">
    <property type="term" value="C:oxoglutarate dehydrogenase complex"/>
    <property type="evidence" value="ECO:0007669"/>
    <property type="project" value="TreeGrafter"/>
</dbReference>
<dbReference type="SUPFAM" id="SSF52518">
    <property type="entry name" value="Thiamin diphosphate-binding fold (THDP-binding)"/>
    <property type="match status" value="2"/>
</dbReference>
<reference evidence="8 9" key="1">
    <citation type="submission" date="2020-08" db="EMBL/GenBank/DDBJ databases">
        <title>Cohnella phylogeny.</title>
        <authorList>
            <person name="Dunlap C."/>
        </authorList>
    </citation>
    <scope>NUCLEOTIDE SEQUENCE [LARGE SCALE GENOMIC DNA]</scope>
    <source>
        <strain evidence="8 9">CBP 2801</strain>
    </source>
</reference>
<dbReference type="Pfam" id="PF16870">
    <property type="entry name" value="OxoGdeHyase_C"/>
    <property type="match status" value="1"/>
</dbReference>
<keyword evidence="4 6" id="KW-0324">Glycolysis</keyword>
<dbReference type="Pfam" id="PF00676">
    <property type="entry name" value="E1_dh"/>
    <property type="match status" value="1"/>
</dbReference>
<accession>A0A7X0SM37</accession>
<dbReference type="InterPro" id="IPR042179">
    <property type="entry name" value="KGD_C_sf"/>
</dbReference>
<evidence type="ECO:0000259" key="7">
    <source>
        <dbReference type="SMART" id="SM00861"/>
    </source>
</evidence>
<dbReference type="InterPro" id="IPR023784">
    <property type="entry name" value="2oxoglutarate_DH_E1_bac"/>
</dbReference>
<dbReference type="FunFam" id="3.40.50.11610:FF:000002">
    <property type="entry name" value="2-oxoglutarate dehydrogenase E1 component"/>
    <property type="match status" value="1"/>
</dbReference>
<comment type="catalytic activity">
    <reaction evidence="5 6">
        <text>N(6)-[(R)-lipoyl]-L-lysyl-[protein] + 2-oxoglutarate + H(+) = N(6)-[(R)-S(8)-succinyldihydrolipoyl]-L-lysyl-[protein] + CO2</text>
        <dbReference type="Rhea" id="RHEA:12188"/>
        <dbReference type="Rhea" id="RHEA-COMP:10474"/>
        <dbReference type="Rhea" id="RHEA-COMP:20092"/>
        <dbReference type="ChEBI" id="CHEBI:15378"/>
        <dbReference type="ChEBI" id="CHEBI:16526"/>
        <dbReference type="ChEBI" id="CHEBI:16810"/>
        <dbReference type="ChEBI" id="CHEBI:83099"/>
        <dbReference type="ChEBI" id="CHEBI:83120"/>
        <dbReference type="EC" id="1.2.4.2"/>
    </reaction>
</comment>
<dbReference type="RefSeq" id="WP_185130183.1">
    <property type="nucleotide sequence ID" value="NZ_JACJVO010000020.1"/>
</dbReference>